<accession>A0AA35DAW9</accession>
<dbReference type="EMBL" id="CAHPSC010000089">
    <property type="protein sequence ID" value="CAB5710541.1"/>
    <property type="molecule type" value="Genomic_DNA"/>
</dbReference>
<organism evidence="1 2">
    <name type="scientific">Comamonas aquatica</name>
    <dbReference type="NCBI Taxonomy" id="225991"/>
    <lineage>
        <taxon>Bacteria</taxon>
        <taxon>Pseudomonadati</taxon>
        <taxon>Pseudomonadota</taxon>
        <taxon>Betaproteobacteria</taxon>
        <taxon>Burkholderiales</taxon>
        <taxon>Comamonadaceae</taxon>
        <taxon>Comamonas</taxon>
    </lineage>
</organism>
<evidence type="ECO:0000313" key="2">
    <source>
        <dbReference type="Proteomes" id="UP000834458"/>
    </source>
</evidence>
<sequence length="107" mass="12175">MAKTYELKIQTAHNDEEIWAYSKGHHEDAAFSAAAKKFGCQKDDDEDEGYQLEAIVRSHMRMVPLHDSTGMQLWPAEQSDRGAFPVTMAVCYWVRPEQGKKGDLCHC</sequence>
<dbReference type="AlphaFoldDB" id="A0AA35DAW9"/>
<evidence type="ECO:0000313" key="1">
    <source>
        <dbReference type="EMBL" id="CAB5710541.1"/>
    </source>
</evidence>
<dbReference type="Proteomes" id="UP000834458">
    <property type="component" value="Unassembled WGS sequence"/>
</dbReference>
<comment type="caution">
    <text evidence="1">The sequence shown here is derived from an EMBL/GenBank/DDBJ whole genome shotgun (WGS) entry which is preliminary data.</text>
</comment>
<proteinExistence type="predicted"/>
<protein>
    <submittedName>
        <fullName evidence="1">Uncharacterized protein</fullName>
    </submittedName>
</protein>
<reference evidence="1" key="1">
    <citation type="submission" date="2020-05" db="EMBL/GenBank/DDBJ databases">
        <authorList>
            <person name="Delgado-Blas J."/>
        </authorList>
    </citation>
    <scope>NUCLEOTIDE SEQUENCE</scope>
    <source>
        <strain evidence="1">BB1454</strain>
    </source>
</reference>
<gene>
    <name evidence="1" type="ORF">GHA_03615</name>
</gene>
<dbReference type="RefSeq" id="WP_234687997.1">
    <property type="nucleotide sequence ID" value="NZ_CAHPRW010000059.1"/>
</dbReference>
<name>A0AA35DAW9_9BURK</name>